<dbReference type="Proteomes" id="UP000593567">
    <property type="component" value="Unassembled WGS sequence"/>
</dbReference>
<dbReference type="GO" id="GO:0031507">
    <property type="term" value="P:heterochromatin formation"/>
    <property type="evidence" value="ECO:0007669"/>
    <property type="project" value="TreeGrafter"/>
</dbReference>
<organism evidence="5 6">
    <name type="scientific">Bugula neritina</name>
    <name type="common">Brown bryozoan</name>
    <name type="synonym">Sertularia neritina</name>
    <dbReference type="NCBI Taxonomy" id="10212"/>
    <lineage>
        <taxon>Eukaryota</taxon>
        <taxon>Metazoa</taxon>
        <taxon>Spiralia</taxon>
        <taxon>Lophotrochozoa</taxon>
        <taxon>Bryozoa</taxon>
        <taxon>Gymnolaemata</taxon>
        <taxon>Cheilostomatida</taxon>
        <taxon>Flustrina</taxon>
        <taxon>Buguloidea</taxon>
        <taxon>Bugulidae</taxon>
        <taxon>Bugula</taxon>
    </lineage>
</organism>
<dbReference type="PANTHER" id="PTHR46172">
    <property type="entry name" value="DNA POLYMERASE EPSILON SUBUNIT 3"/>
    <property type="match status" value="1"/>
</dbReference>
<name>A0A7J7KHR8_BUGNE</name>
<proteinExistence type="predicted"/>
<evidence type="ECO:0000256" key="2">
    <source>
        <dbReference type="ARBA" id="ARBA00023242"/>
    </source>
</evidence>
<comment type="caution">
    <text evidence="5">The sequence shown here is derived from an EMBL/GenBank/DDBJ whole genome shotgun (WGS) entry which is preliminary data.</text>
</comment>
<dbReference type="GO" id="GO:0008622">
    <property type="term" value="C:epsilon DNA polymerase complex"/>
    <property type="evidence" value="ECO:0007669"/>
    <property type="project" value="TreeGrafter"/>
</dbReference>
<dbReference type="CDD" id="cd22928">
    <property type="entry name" value="HFD_POLE3_DPB4"/>
    <property type="match status" value="1"/>
</dbReference>
<dbReference type="AlphaFoldDB" id="A0A7J7KHR8"/>
<feature type="domain" description="Transcription factor CBF/NF-Y/archaeal histone" evidence="4">
    <location>
        <begin position="9"/>
        <end position="73"/>
    </location>
</feature>
<dbReference type="InterPro" id="IPR051377">
    <property type="entry name" value="DNA_Pol-Epsilon_Subunit"/>
</dbReference>
<evidence type="ECO:0000256" key="1">
    <source>
        <dbReference type="ARBA" id="ARBA00004123"/>
    </source>
</evidence>
<protein>
    <recommendedName>
        <fullName evidence="3">DNA polymerase epsilon subunit 3</fullName>
    </recommendedName>
</protein>
<dbReference type="Gene3D" id="1.10.20.10">
    <property type="entry name" value="Histone, subunit A"/>
    <property type="match status" value="1"/>
</dbReference>
<dbReference type="GO" id="GO:0008623">
    <property type="term" value="C:CHRAC"/>
    <property type="evidence" value="ECO:0007669"/>
    <property type="project" value="TreeGrafter"/>
</dbReference>
<dbReference type="GO" id="GO:0006974">
    <property type="term" value="P:DNA damage response"/>
    <property type="evidence" value="ECO:0007669"/>
    <property type="project" value="TreeGrafter"/>
</dbReference>
<dbReference type="SUPFAM" id="SSF47113">
    <property type="entry name" value="Histone-fold"/>
    <property type="match status" value="1"/>
</dbReference>
<comment type="subcellular location">
    <subcellularLocation>
        <location evidence="1">Nucleus</location>
    </subcellularLocation>
</comment>
<dbReference type="PANTHER" id="PTHR46172:SF1">
    <property type="entry name" value="DNA POLYMERASE EPSILON SUBUNIT 3"/>
    <property type="match status" value="1"/>
</dbReference>
<dbReference type="OrthoDB" id="1707486at2759"/>
<dbReference type="Pfam" id="PF00808">
    <property type="entry name" value="CBFD_NFYB_HMF"/>
    <property type="match status" value="1"/>
</dbReference>
<accession>A0A7J7KHR8</accession>
<gene>
    <name evidence="5" type="ORF">EB796_003585</name>
</gene>
<reference evidence="5" key="1">
    <citation type="submission" date="2020-06" db="EMBL/GenBank/DDBJ databases">
        <title>Draft genome of Bugula neritina, a colonial animal packing powerful symbionts and potential medicines.</title>
        <authorList>
            <person name="Rayko M."/>
        </authorList>
    </citation>
    <scope>NUCLEOTIDE SEQUENCE [LARGE SCALE GENOMIC DNA]</scope>
    <source>
        <strain evidence="5">Kwan_BN1</strain>
    </source>
</reference>
<evidence type="ECO:0000313" key="5">
    <source>
        <dbReference type="EMBL" id="KAF6038109.1"/>
    </source>
</evidence>
<dbReference type="GO" id="GO:0006272">
    <property type="term" value="P:leading strand elongation"/>
    <property type="evidence" value="ECO:0007669"/>
    <property type="project" value="TreeGrafter"/>
</dbReference>
<dbReference type="GO" id="GO:0031490">
    <property type="term" value="F:chromatin DNA binding"/>
    <property type="evidence" value="ECO:0007669"/>
    <property type="project" value="TreeGrafter"/>
</dbReference>
<dbReference type="InterPro" id="IPR009072">
    <property type="entry name" value="Histone-fold"/>
</dbReference>
<keyword evidence="6" id="KW-1185">Reference proteome</keyword>
<dbReference type="InterPro" id="IPR003958">
    <property type="entry name" value="CBFA_NFYB_domain"/>
</dbReference>
<dbReference type="GO" id="GO:0046982">
    <property type="term" value="F:protein heterodimerization activity"/>
    <property type="evidence" value="ECO:0007669"/>
    <property type="project" value="InterPro"/>
</dbReference>
<evidence type="ECO:0000259" key="4">
    <source>
        <dbReference type="Pfam" id="PF00808"/>
    </source>
</evidence>
<sequence>MAERPEDLNLPNAVVTRIMKEALPTGINIGKDARTAISKAASVFVLYATSCANNNALKGKRKTITANDVYSALSEMEFEEFIDPIKGELEVHKQAQASKKSKKAAKSKSKETVVSEEVDATNDVNGVDPGVDEELVEGEDAESKENEVMETSYSAVQLICPDSNWMVYISVCQREENSSYIHCKYRHYDYLIFHLL</sequence>
<keyword evidence="2" id="KW-0539">Nucleus</keyword>
<evidence type="ECO:0000256" key="3">
    <source>
        <dbReference type="ARBA" id="ARBA00039793"/>
    </source>
</evidence>
<dbReference type="EMBL" id="VXIV02000469">
    <property type="protein sequence ID" value="KAF6038109.1"/>
    <property type="molecule type" value="Genomic_DNA"/>
</dbReference>
<evidence type="ECO:0000313" key="6">
    <source>
        <dbReference type="Proteomes" id="UP000593567"/>
    </source>
</evidence>